<keyword evidence="1" id="KW-0645">Protease</keyword>
<dbReference type="Proteomes" id="UP000198393">
    <property type="component" value="Unassembled WGS sequence"/>
</dbReference>
<proteinExistence type="predicted"/>
<dbReference type="Pfam" id="PF01546">
    <property type="entry name" value="Peptidase_M20"/>
    <property type="match status" value="1"/>
</dbReference>
<dbReference type="Gene3D" id="3.40.630.10">
    <property type="entry name" value="Zn peptidases"/>
    <property type="match status" value="1"/>
</dbReference>
<evidence type="ECO:0000313" key="6">
    <source>
        <dbReference type="Proteomes" id="UP000198393"/>
    </source>
</evidence>
<dbReference type="RefSeq" id="WP_089357834.1">
    <property type="nucleotide sequence ID" value="NZ_FZPD01000005.1"/>
</dbReference>
<dbReference type="OrthoDB" id="9761532at2"/>
<reference evidence="5 6" key="1">
    <citation type="submission" date="2017-06" db="EMBL/GenBank/DDBJ databases">
        <authorList>
            <person name="Kim H.J."/>
            <person name="Triplett B.A."/>
        </authorList>
    </citation>
    <scope>NUCLEOTIDE SEQUENCE [LARGE SCALE GENOMIC DNA]</scope>
    <source>
        <strain evidence="5 6">DSM 19307</strain>
    </source>
</reference>
<evidence type="ECO:0000256" key="3">
    <source>
        <dbReference type="ARBA" id="ARBA00022801"/>
    </source>
</evidence>
<accession>A0A239LC65</accession>
<evidence type="ECO:0000313" key="5">
    <source>
        <dbReference type="EMBL" id="SNT28226.1"/>
    </source>
</evidence>
<name>A0A239LC65_EKHLU</name>
<dbReference type="InterPro" id="IPR011650">
    <property type="entry name" value="Peptidase_M20_dimer"/>
</dbReference>
<sequence length="502" mass="56426">MRFISTFFILIVFSTTAQDINKLTEEHIQENGVQILQDFKTLLSMPNVAFDLPNINKNANHIISELEKREVETKLLRMVGTPPIVYGYYPVESATRTIAFYVHYDGQPVDKTNWTNDPWEPTYYSKAIFESGERMEFPTSFDQINEEHRIYARSAGDDKAPIITILTALDMIQSNEIKVTSNLVFFFEGQEEAGSRQLQQYLNDNRALVDEIDLWLFCDGPIHQSRRPQLVFGVRGVTGMEITTYGPNRPLHSGHYGNWAPVPGQLLSELIASMKDEEGNVIIDGFYDDVEPLSDLEKEALANIPPIDEDLKRELGINNPEGTESYNERLLRPSLTIKGLSSGNTGKLARNVVPATATAAIGMRLVKGCDPEKQKDLVEAHILKQGFHIVREDPDQETRMKYPKIAKVTRSGGYPAARTSMDIPIVQDVIARSKDVAGDDLILMPTLGGSLPLYLFTDELKKPAIILPIANHDNNQHAADENMRIGNLWYGIKLMSALMTMN</sequence>
<protein>
    <submittedName>
        <fullName evidence="5">Acetylornithine deacetylase/Succinyl-diaminopimelate desuccinylase</fullName>
    </submittedName>
</protein>
<evidence type="ECO:0000259" key="4">
    <source>
        <dbReference type="Pfam" id="PF07687"/>
    </source>
</evidence>
<evidence type="ECO:0000256" key="1">
    <source>
        <dbReference type="ARBA" id="ARBA00022670"/>
    </source>
</evidence>
<dbReference type="Pfam" id="PF07687">
    <property type="entry name" value="M20_dimer"/>
    <property type="match status" value="1"/>
</dbReference>
<evidence type="ECO:0000256" key="2">
    <source>
        <dbReference type="ARBA" id="ARBA00022723"/>
    </source>
</evidence>
<dbReference type="GO" id="GO:0008233">
    <property type="term" value="F:peptidase activity"/>
    <property type="evidence" value="ECO:0007669"/>
    <property type="project" value="UniProtKB-KW"/>
</dbReference>
<organism evidence="5 6">
    <name type="scientific">Ekhidna lutea</name>
    <dbReference type="NCBI Taxonomy" id="447679"/>
    <lineage>
        <taxon>Bacteria</taxon>
        <taxon>Pseudomonadati</taxon>
        <taxon>Bacteroidota</taxon>
        <taxon>Cytophagia</taxon>
        <taxon>Cytophagales</taxon>
        <taxon>Reichenbachiellaceae</taxon>
        <taxon>Ekhidna</taxon>
    </lineage>
</organism>
<dbReference type="GO" id="GO:0006508">
    <property type="term" value="P:proteolysis"/>
    <property type="evidence" value="ECO:0007669"/>
    <property type="project" value="UniProtKB-KW"/>
</dbReference>
<keyword evidence="3" id="KW-0378">Hydrolase</keyword>
<dbReference type="PANTHER" id="PTHR43270:SF8">
    <property type="entry name" value="DI- AND TRIPEPTIDASE DUG2-RELATED"/>
    <property type="match status" value="1"/>
</dbReference>
<keyword evidence="6" id="KW-1185">Reference proteome</keyword>
<dbReference type="Gene3D" id="3.30.70.360">
    <property type="match status" value="1"/>
</dbReference>
<dbReference type="InterPro" id="IPR002933">
    <property type="entry name" value="Peptidase_M20"/>
</dbReference>
<feature type="domain" description="Peptidase M20 dimerisation" evidence="4">
    <location>
        <begin position="233"/>
        <end position="384"/>
    </location>
</feature>
<dbReference type="InterPro" id="IPR051458">
    <property type="entry name" value="Cyt/Met_Dipeptidase"/>
</dbReference>
<dbReference type="AlphaFoldDB" id="A0A239LC65"/>
<gene>
    <name evidence="5" type="ORF">SAMN05421640_3158</name>
</gene>
<dbReference type="GO" id="GO:0046872">
    <property type="term" value="F:metal ion binding"/>
    <property type="evidence" value="ECO:0007669"/>
    <property type="project" value="UniProtKB-KW"/>
</dbReference>
<dbReference type="EMBL" id="FZPD01000005">
    <property type="protein sequence ID" value="SNT28226.1"/>
    <property type="molecule type" value="Genomic_DNA"/>
</dbReference>
<dbReference type="PANTHER" id="PTHR43270">
    <property type="entry name" value="BETA-ALA-HIS DIPEPTIDASE"/>
    <property type="match status" value="1"/>
</dbReference>
<keyword evidence="2" id="KW-0479">Metal-binding</keyword>
<dbReference type="SUPFAM" id="SSF53187">
    <property type="entry name" value="Zn-dependent exopeptidases"/>
    <property type="match status" value="1"/>
</dbReference>